<evidence type="ECO:0000313" key="4">
    <source>
        <dbReference type="Proteomes" id="UP000178367"/>
    </source>
</evidence>
<gene>
    <name evidence="3" type="ORF">A2227_03885</name>
</gene>
<dbReference type="SUPFAM" id="SSF51366">
    <property type="entry name" value="Ribulose-phoshate binding barrel"/>
    <property type="match status" value="1"/>
</dbReference>
<dbReference type="GO" id="GO:0019854">
    <property type="term" value="P:L-ascorbic acid catabolic process"/>
    <property type="evidence" value="ECO:0007669"/>
    <property type="project" value="TreeGrafter"/>
</dbReference>
<dbReference type="Proteomes" id="UP000178367">
    <property type="component" value="Unassembled WGS sequence"/>
</dbReference>
<keyword evidence="1" id="KW-0456">Lyase</keyword>
<name>A0A1F5SN94_9BACT</name>
<dbReference type="Gene3D" id="3.20.20.70">
    <property type="entry name" value="Aldolase class I"/>
    <property type="match status" value="2"/>
</dbReference>
<comment type="caution">
    <text evidence="3">The sequence shown here is derived from an EMBL/GenBank/DDBJ whole genome shotgun (WGS) entry which is preliminary data.</text>
</comment>
<dbReference type="GO" id="GO:0004590">
    <property type="term" value="F:orotidine-5'-phosphate decarboxylase activity"/>
    <property type="evidence" value="ECO:0007669"/>
    <property type="project" value="InterPro"/>
</dbReference>
<dbReference type="Pfam" id="PF00215">
    <property type="entry name" value="OMPdecase"/>
    <property type="match status" value="1"/>
</dbReference>
<dbReference type="GO" id="GO:0033982">
    <property type="term" value="F:3-dehydro-L-gulonate-6-phosphate decarboxylase activity"/>
    <property type="evidence" value="ECO:0007669"/>
    <property type="project" value="TreeGrafter"/>
</dbReference>
<dbReference type="AlphaFoldDB" id="A0A1F5SN94"/>
<dbReference type="InterPro" id="IPR001754">
    <property type="entry name" value="OMPdeCOase_dom"/>
</dbReference>
<evidence type="ECO:0000256" key="1">
    <source>
        <dbReference type="ARBA" id="ARBA00023239"/>
    </source>
</evidence>
<dbReference type="GO" id="GO:0006207">
    <property type="term" value="P:'de novo' pyrimidine nucleobase biosynthetic process"/>
    <property type="evidence" value="ECO:0007669"/>
    <property type="project" value="InterPro"/>
</dbReference>
<dbReference type="InterPro" id="IPR011060">
    <property type="entry name" value="RibuloseP-bd_barrel"/>
</dbReference>
<dbReference type="STRING" id="1797994.A2227_03885"/>
<dbReference type="EMBL" id="MFGB01000006">
    <property type="protein sequence ID" value="OGF27691.1"/>
    <property type="molecule type" value="Genomic_DNA"/>
</dbReference>
<evidence type="ECO:0000259" key="2">
    <source>
        <dbReference type="SMART" id="SM00934"/>
    </source>
</evidence>
<reference evidence="3 4" key="1">
    <citation type="journal article" date="2016" name="Nat. Commun.">
        <title>Thousands of microbial genomes shed light on interconnected biogeochemical processes in an aquifer system.</title>
        <authorList>
            <person name="Anantharaman K."/>
            <person name="Brown C.T."/>
            <person name="Hug L.A."/>
            <person name="Sharon I."/>
            <person name="Castelle C.J."/>
            <person name="Probst A.J."/>
            <person name="Thomas B.C."/>
            <person name="Singh A."/>
            <person name="Wilkins M.J."/>
            <person name="Karaoz U."/>
            <person name="Brodie E.L."/>
            <person name="Williams K.H."/>
            <person name="Hubbard S.S."/>
            <person name="Banfield J.F."/>
        </authorList>
    </citation>
    <scope>NUCLEOTIDE SEQUENCE [LARGE SCALE GENOMIC DNA]</scope>
</reference>
<sequence>MLQKHQSKLDPKKKYLQVALNSTLEEAHRIINQLPQSDRIIVEAGTPLIKRYGEEGIRKIGEWWSARLNGLPAMPQIYTKTGGLLGLIINQAVKQNRTKKAGRTDARGIIEPYVVADLKMIDRGEAEVEIAYRGGASAAVAMGSAPAEALNAFIAACEARGLDPMIDMMNVDYPLAVLRKLKKQPPIVILHRGVDEEKGNKQKMLPLHEIRRVKGNYDMMIAVAGGDTIREVESAIFNDADIVVVWKKFYESADNTASLAEEFLAGIK</sequence>
<organism evidence="3 4">
    <name type="scientific">Candidatus Falkowbacteria bacterium RIFOXYA2_FULL_47_19</name>
    <dbReference type="NCBI Taxonomy" id="1797994"/>
    <lineage>
        <taxon>Bacteria</taxon>
        <taxon>Candidatus Falkowiibacteriota</taxon>
    </lineage>
</organism>
<feature type="domain" description="Orotidine 5'-phosphate decarboxylase" evidence="2">
    <location>
        <begin position="15"/>
        <end position="262"/>
    </location>
</feature>
<evidence type="ECO:0000313" key="3">
    <source>
        <dbReference type="EMBL" id="OGF27691.1"/>
    </source>
</evidence>
<protein>
    <recommendedName>
        <fullName evidence="2">Orotidine 5'-phosphate decarboxylase domain-containing protein</fullName>
    </recommendedName>
</protein>
<dbReference type="PANTHER" id="PTHR35039:SF3">
    <property type="entry name" value="3-KETO-L-GULONATE-6-PHOSPHATE DECARBOXYLASE SGBH-RELATED"/>
    <property type="match status" value="1"/>
</dbReference>
<dbReference type="InterPro" id="IPR013785">
    <property type="entry name" value="Aldolase_TIM"/>
</dbReference>
<dbReference type="SMART" id="SM00934">
    <property type="entry name" value="OMPdecase"/>
    <property type="match status" value="1"/>
</dbReference>
<dbReference type="PANTHER" id="PTHR35039">
    <property type="entry name" value="3-KETO-L-GULONATE-6-PHOSPHATE DECARBOXYLASE SGBH-RELATED"/>
    <property type="match status" value="1"/>
</dbReference>
<proteinExistence type="predicted"/>
<accession>A0A1F5SN94</accession>